<dbReference type="Pfam" id="PF12831">
    <property type="entry name" value="FAD_oxidored"/>
    <property type="match status" value="1"/>
</dbReference>
<dbReference type="SUPFAM" id="SSF51905">
    <property type="entry name" value="FAD/NAD(P)-binding domain"/>
    <property type="match status" value="1"/>
</dbReference>
<keyword evidence="7" id="KW-1185">Reference proteome</keyword>
<evidence type="ECO:0000256" key="2">
    <source>
        <dbReference type="ARBA" id="ARBA00022723"/>
    </source>
</evidence>
<dbReference type="GO" id="GO:0051539">
    <property type="term" value="F:4 iron, 4 sulfur cluster binding"/>
    <property type="evidence" value="ECO:0007669"/>
    <property type="project" value="UniProtKB-KW"/>
</dbReference>
<gene>
    <name evidence="6" type="ORF">CKA38_14075</name>
</gene>
<reference evidence="6 7" key="1">
    <citation type="journal article" date="2018" name="Syst. Appl. Microbiol.">
        <title>Ereboglobus luteus gen. nov. sp. nov. from cockroach guts, and new insights into the oxygen relationship of the genera Opitutus and Didymococcus (Verrucomicrobia: Opitutaceae).</title>
        <authorList>
            <person name="Tegtmeier D."/>
            <person name="Belitz A."/>
            <person name="Radek R."/>
            <person name="Heimerl T."/>
            <person name="Brune A."/>
        </authorList>
    </citation>
    <scope>NUCLEOTIDE SEQUENCE [LARGE SCALE GENOMIC DNA]</scope>
    <source>
        <strain evidence="6 7">Ho45</strain>
    </source>
</reference>
<dbReference type="InterPro" id="IPR036188">
    <property type="entry name" value="FAD/NAD-bd_sf"/>
</dbReference>
<evidence type="ECO:0000256" key="4">
    <source>
        <dbReference type="ARBA" id="ARBA00023004"/>
    </source>
</evidence>
<keyword evidence="3" id="KW-0560">Oxidoreductase</keyword>
<dbReference type="Proteomes" id="UP000244896">
    <property type="component" value="Chromosome"/>
</dbReference>
<dbReference type="PANTHER" id="PTHR43498:SF1">
    <property type="entry name" value="COB--COM HETERODISULFIDE REDUCTASE IRON-SULFUR SUBUNIT A"/>
    <property type="match status" value="1"/>
</dbReference>
<dbReference type="OrthoDB" id="9777740at2"/>
<keyword evidence="4" id="KW-0408">Iron</keyword>
<accession>A0A2U8E5X2</accession>
<evidence type="ECO:0000256" key="5">
    <source>
        <dbReference type="ARBA" id="ARBA00023014"/>
    </source>
</evidence>
<sequence>MPLSYYQPDRQKRDGQHLHADLCIYGATSAGVMAAVEGARRNLSVVLLANTRHVGGLAASGLGYTDFGDFSIIGGLAAEFYRRAGAHYGVEREWRIEPGVAQKLFAGFLREADVEPIPFQYLDTVKVENGRIMSIRMESGLEVRAGHYIDATYEGDLMAKANVPHTVGREGNAKYGELLNGVQVYDQHQFELPVSPYVREGDPGSGLLPGIDPEPLAPLGSGDKRVQAYNFRMCLTRARDRIVFEKPDGYDPLNYELLARYLRGGWSQTFRKFDMIRGGKTDVNNHGAFSSDYIGASHMYPESSYAGRELIFQEHVNHVRGLFWFYCNDPRVPAGLQMEMRRWGLAADEFADSGHWPPQLYVREARRMVSDYVVTEHDCRGYRRADDVVGYGAYGMDSHNCRRVVVDGRVLNEGDVQYGGEPPYPISYRAVVPPRKSVSNLFVPVCVSASHIAFGSIRMEPVFMILAQSCAIAAALCKQRNCDAQDLPYEALKPSLEESAQIISYNPPRMFYPPSELREEMTLA</sequence>
<keyword evidence="2" id="KW-0479">Metal-binding</keyword>
<evidence type="ECO:0000313" key="6">
    <source>
        <dbReference type="EMBL" id="AWI10226.1"/>
    </source>
</evidence>
<dbReference type="GO" id="GO:0016491">
    <property type="term" value="F:oxidoreductase activity"/>
    <property type="evidence" value="ECO:0007669"/>
    <property type="project" value="UniProtKB-KW"/>
</dbReference>
<dbReference type="EMBL" id="CP023004">
    <property type="protein sequence ID" value="AWI10226.1"/>
    <property type="molecule type" value="Genomic_DNA"/>
</dbReference>
<dbReference type="PANTHER" id="PTHR43498">
    <property type="entry name" value="FERREDOXIN:COB-COM HETERODISULFIDE REDUCTASE SUBUNIT A"/>
    <property type="match status" value="1"/>
</dbReference>
<name>A0A2U8E5X2_9BACT</name>
<proteinExistence type="predicted"/>
<dbReference type="GO" id="GO:0046872">
    <property type="term" value="F:metal ion binding"/>
    <property type="evidence" value="ECO:0007669"/>
    <property type="project" value="UniProtKB-KW"/>
</dbReference>
<evidence type="ECO:0000256" key="1">
    <source>
        <dbReference type="ARBA" id="ARBA00022485"/>
    </source>
</evidence>
<organism evidence="6 7">
    <name type="scientific">Ereboglobus luteus</name>
    <dbReference type="NCBI Taxonomy" id="1796921"/>
    <lineage>
        <taxon>Bacteria</taxon>
        <taxon>Pseudomonadati</taxon>
        <taxon>Verrucomicrobiota</taxon>
        <taxon>Opitutia</taxon>
        <taxon>Opitutales</taxon>
        <taxon>Opitutaceae</taxon>
        <taxon>Ereboglobus</taxon>
    </lineage>
</organism>
<dbReference type="InterPro" id="IPR039650">
    <property type="entry name" value="HdrA-like"/>
</dbReference>
<keyword evidence="1" id="KW-0004">4Fe-4S</keyword>
<evidence type="ECO:0000313" key="7">
    <source>
        <dbReference type="Proteomes" id="UP000244896"/>
    </source>
</evidence>
<dbReference type="AlphaFoldDB" id="A0A2U8E5X2"/>
<protein>
    <recommendedName>
        <fullName evidence="8">Xanthan lyase</fullName>
    </recommendedName>
</protein>
<dbReference type="KEGG" id="elut:CKA38_14075"/>
<keyword evidence="5" id="KW-0411">Iron-sulfur</keyword>
<evidence type="ECO:0008006" key="8">
    <source>
        <dbReference type="Google" id="ProtNLM"/>
    </source>
</evidence>
<evidence type="ECO:0000256" key="3">
    <source>
        <dbReference type="ARBA" id="ARBA00023002"/>
    </source>
</evidence>
<dbReference type="RefSeq" id="WP_108826129.1">
    <property type="nucleotide sequence ID" value="NZ_CP023004.1"/>
</dbReference>